<feature type="domain" description="FAD-dependent urate hydroxylase HpyO/Asp monooxygenase CreE-like FAD/NAD(P)-binding" evidence="1">
    <location>
        <begin position="13"/>
        <end position="174"/>
    </location>
</feature>
<dbReference type="Proteomes" id="UP000709466">
    <property type="component" value="Unassembled WGS sequence"/>
</dbReference>
<dbReference type="InterPro" id="IPR036188">
    <property type="entry name" value="FAD/NAD-bd_sf"/>
</dbReference>
<keyword evidence="3" id="KW-1185">Reference proteome</keyword>
<evidence type="ECO:0000313" key="2">
    <source>
        <dbReference type="EMBL" id="NIY73743.1"/>
    </source>
</evidence>
<dbReference type="InterPro" id="IPR038732">
    <property type="entry name" value="HpyO/CreE_NAD-binding"/>
</dbReference>
<dbReference type="PANTHER" id="PTHR40254">
    <property type="entry name" value="BLR0577 PROTEIN"/>
    <property type="match status" value="1"/>
</dbReference>
<dbReference type="EMBL" id="JAATOP010000013">
    <property type="protein sequence ID" value="NIY73743.1"/>
    <property type="molecule type" value="Genomic_DNA"/>
</dbReference>
<evidence type="ECO:0000259" key="1">
    <source>
        <dbReference type="Pfam" id="PF13454"/>
    </source>
</evidence>
<accession>A0ABX0W0Y7</accession>
<reference evidence="2 3" key="1">
    <citation type="submission" date="2020-03" db="EMBL/GenBank/DDBJ databases">
        <title>Bacterial isolates of synthetic phycosphere.</title>
        <authorList>
            <person name="Fu H."/>
            <person name="Moran M.A."/>
        </authorList>
    </citation>
    <scope>NUCLEOTIDE SEQUENCE [LARGE SCALE GENOMIC DNA]</scope>
    <source>
        <strain evidence="2 3">HF1</strain>
    </source>
</reference>
<sequence length="532" mass="58774">MNVSSASLTKNIAIVGSGPTALYTLAELIKSPVKQMITIFEAQSLAGFGMPYSPNAAQALMLANIGSIEIPPLTQTYLEWLQSRSAEMLQVYGVTHDELHDRMFLPRILLGSWYSDELYALIYAAREKGHRVAIHENVAVEDVVSEGSQIRLVFDAESGVPDQFFTHVVLATGHVWPSDQEGTGRFRSPWDRLAHEEVPAIDVGIIGTSLSGMDAVLAVACQHGHFAEDGDDLTYVPNSRTGGLHITMMSRQGILPEADFWFDYPPKPLRVMTDEAVENALAEGRDGLLDRMWALFTQEMKLEDREYFDRMGLASASPEDFAGAYFKPRLATGPFDWARDNLAEVDENAAKQHAVPWRCAILDMHEKFEEIAGHLTATDQARFKPLARVFIDNYAAVPPTSIRRMLALHDAGKLTIMRLGNDYAIRNTGNASRVTTTEGEVREFKVIIDARGQKSLGACDLSFASLATSLPDGEVPVTDQLTVDTDQWRGRLYLPAAPYLLGRFPFCQGLTASAQFGKWVSSGILEHDHVIA</sequence>
<dbReference type="InterPro" id="IPR052189">
    <property type="entry name" value="L-asp_N-monooxygenase_NS-form"/>
</dbReference>
<dbReference type="PANTHER" id="PTHR40254:SF1">
    <property type="entry name" value="BLR0577 PROTEIN"/>
    <property type="match status" value="1"/>
</dbReference>
<organism evidence="2 3">
    <name type="scientific">Marivivens donghaensis</name>
    <dbReference type="NCBI Taxonomy" id="1699413"/>
    <lineage>
        <taxon>Bacteria</taxon>
        <taxon>Pseudomonadati</taxon>
        <taxon>Pseudomonadota</taxon>
        <taxon>Alphaproteobacteria</taxon>
        <taxon>Rhodobacterales</taxon>
        <taxon>Paracoccaceae</taxon>
        <taxon>Marivivens group</taxon>
        <taxon>Marivivens</taxon>
    </lineage>
</organism>
<evidence type="ECO:0000313" key="3">
    <source>
        <dbReference type="Proteomes" id="UP000709466"/>
    </source>
</evidence>
<gene>
    <name evidence="2" type="ORF">HCZ30_15025</name>
</gene>
<dbReference type="RefSeq" id="WP_167639130.1">
    <property type="nucleotide sequence ID" value="NZ_JAATOP010000013.1"/>
</dbReference>
<protein>
    <submittedName>
        <fullName evidence="2">FAD-NAD(P)-binding protein</fullName>
    </submittedName>
</protein>
<dbReference type="Gene3D" id="3.40.50.720">
    <property type="entry name" value="NAD(P)-binding Rossmann-like Domain"/>
    <property type="match status" value="1"/>
</dbReference>
<dbReference type="SUPFAM" id="SSF51905">
    <property type="entry name" value="FAD/NAD(P)-binding domain"/>
    <property type="match status" value="1"/>
</dbReference>
<name>A0ABX0W0Y7_9RHOB</name>
<proteinExistence type="predicted"/>
<comment type="caution">
    <text evidence="2">The sequence shown here is derived from an EMBL/GenBank/DDBJ whole genome shotgun (WGS) entry which is preliminary data.</text>
</comment>
<dbReference type="Pfam" id="PF13454">
    <property type="entry name" value="NAD_binding_9"/>
    <property type="match status" value="1"/>
</dbReference>